<name>A0AAW0D8Z0_9AGAR</name>
<dbReference type="AlphaFoldDB" id="A0AAW0D8Z0"/>
<sequence>MTHKFQDDQSIEEYNEKMLDYRHDSMEDPLLPGITFFLTLQPLSLPADPHQVRNIPAVPFGKESRFQLVKPLQSGEDFNSEVWLAKTPDSDVHVVFKFIIPSALPLPTPDSVRFLEWFYPDDIVDCQVRAYTELVELQGVIMPWDEDVDLLILEYIPQSFKEWRWKVAFDEGECKFRDPETFYQLASTPSHTDSNTESQTDPLMYLV</sequence>
<proteinExistence type="predicted"/>
<dbReference type="EMBL" id="JAYKXP010000018">
    <property type="protein sequence ID" value="KAK7047754.1"/>
    <property type="molecule type" value="Genomic_DNA"/>
</dbReference>
<evidence type="ECO:0000313" key="1">
    <source>
        <dbReference type="EMBL" id="KAK7047754.1"/>
    </source>
</evidence>
<dbReference type="Proteomes" id="UP001383192">
    <property type="component" value="Unassembled WGS sequence"/>
</dbReference>
<keyword evidence="2" id="KW-1185">Reference proteome</keyword>
<reference evidence="1 2" key="1">
    <citation type="submission" date="2024-01" db="EMBL/GenBank/DDBJ databases">
        <title>A draft genome for a cacao thread blight-causing isolate of Paramarasmius palmivorus.</title>
        <authorList>
            <person name="Baruah I.K."/>
            <person name="Bukari Y."/>
            <person name="Amoako-Attah I."/>
            <person name="Meinhardt L.W."/>
            <person name="Bailey B.A."/>
            <person name="Cohen S.P."/>
        </authorList>
    </citation>
    <scope>NUCLEOTIDE SEQUENCE [LARGE SCALE GENOMIC DNA]</scope>
    <source>
        <strain evidence="1 2">GH-12</strain>
    </source>
</reference>
<evidence type="ECO:0000313" key="2">
    <source>
        <dbReference type="Proteomes" id="UP001383192"/>
    </source>
</evidence>
<organism evidence="1 2">
    <name type="scientific">Paramarasmius palmivorus</name>
    <dbReference type="NCBI Taxonomy" id="297713"/>
    <lineage>
        <taxon>Eukaryota</taxon>
        <taxon>Fungi</taxon>
        <taxon>Dikarya</taxon>
        <taxon>Basidiomycota</taxon>
        <taxon>Agaricomycotina</taxon>
        <taxon>Agaricomycetes</taxon>
        <taxon>Agaricomycetidae</taxon>
        <taxon>Agaricales</taxon>
        <taxon>Marasmiineae</taxon>
        <taxon>Marasmiaceae</taxon>
        <taxon>Paramarasmius</taxon>
    </lineage>
</organism>
<gene>
    <name evidence="1" type="ORF">VNI00_006082</name>
</gene>
<accession>A0AAW0D8Z0</accession>
<comment type="caution">
    <text evidence="1">The sequence shown here is derived from an EMBL/GenBank/DDBJ whole genome shotgun (WGS) entry which is preliminary data.</text>
</comment>
<protein>
    <submittedName>
        <fullName evidence="1">Uncharacterized protein</fullName>
    </submittedName>
</protein>